<keyword evidence="3" id="KW-0963">Cytoplasm</keyword>
<dbReference type="HAMAP" id="MF_00528">
    <property type="entry name" value="Maf"/>
    <property type="match status" value="1"/>
</dbReference>
<comment type="catalytic activity">
    <reaction evidence="3">
        <text>dTTP + H2O = dTMP + diphosphate + H(+)</text>
        <dbReference type="Rhea" id="RHEA:28534"/>
        <dbReference type="ChEBI" id="CHEBI:15377"/>
        <dbReference type="ChEBI" id="CHEBI:15378"/>
        <dbReference type="ChEBI" id="CHEBI:33019"/>
        <dbReference type="ChEBI" id="CHEBI:37568"/>
        <dbReference type="ChEBI" id="CHEBI:63528"/>
        <dbReference type="EC" id="3.6.1.9"/>
    </reaction>
</comment>
<feature type="site" description="Important for substrate specificity" evidence="3">
    <location>
        <position position="13"/>
    </location>
</feature>
<gene>
    <name evidence="4" type="primary">maf</name>
    <name evidence="4" type="ORF">CPT75_12870</name>
</gene>
<proteinExistence type="inferred from homology"/>
<name>A0A317G619_BUTFI</name>
<comment type="caution">
    <text evidence="4">The sequence shown here is derived from an EMBL/GenBank/DDBJ whole genome shotgun (WGS) entry which is preliminary data.</text>
</comment>
<dbReference type="EMBL" id="NXNG01000001">
    <property type="protein sequence ID" value="PWT27930.1"/>
    <property type="molecule type" value="Genomic_DNA"/>
</dbReference>
<evidence type="ECO:0000256" key="1">
    <source>
        <dbReference type="ARBA" id="ARBA00001968"/>
    </source>
</evidence>
<comment type="similarity">
    <text evidence="3">Belongs to the Maf family. YhdE subfamily.</text>
</comment>
<sequence>MATKIVLASGSPRRRELMQQAGLSFEVKPATGEEIITSNIPQEVVKELSFQKAAEIFAKETDSKVKRDEIIFLSDKILQELSVNGNFDKKSSDKFGNFSEGDIQSPVVIGADTVVSYKQKILGKPKDKDDARNMISGIQGDKHEVYTGVTVLWKQDDKVHSLVFAEETLVFVYPMTDEQIEGYISTDEPYDKAGAYGIQGMFGVYVKGIHGDYNNVVGLPIARLYQALMNYNLV</sequence>
<organism evidence="4 5">
    <name type="scientific">Butyrivibrio fibrisolvens</name>
    <dbReference type="NCBI Taxonomy" id="831"/>
    <lineage>
        <taxon>Bacteria</taxon>
        <taxon>Bacillati</taxon>
        <taxon>Bacillota</taxon>
        <taxon>Clostridia</taxon>
        <taxon>Lachnospirales</taxon>
        <taxon>Lachnospiraceae</taxon>
        <taxon>Butyrivibrio</taxon>
    </lineage>
</organism>
<dbReference type="GO" id="GO:0005737">
    <property type="term" value="C:cytoplasm"/>
    <property type="evidence" value="ECO:0007669"/>
    <property type="project" value="UniProtKB-SubCell"/>
</dbReference>
<dbReference type="GO" id="GO:0036221">
    <property type="term" value="F:UTP diphosphatase activity"/>
    <property type="evidence" value="ECO:0007669"/>
    <property type="project" value="RHEA"/>
</dbReference>
<protein>
    <recommendedName>
        <fullName evidence="3">dTTP/UTP pyrophosphatase</fullName>
        <shortName evidence="3">dTTPase/UTPase</shortName>
        <ecNumber evidence="3">3.6.1.9</ecNumber>
    </recommendedName>
    <alternativeName>
        <fullName evidence="3">Nucleoside triphosphate pyrophosphatase</fullName>
    </alternativeName>
    <alternativeName>
        <fullName evidence="3">Nucleotide pyrophosphatase</fullName>
        <shortName evidence="3">Nucleotide PPase</shortName>
    </alternativeName>
</protein>
<evidence type="ECO:0000256" key="3">
    <source>
        <dbReference type="HAMAP-Rule" id="MF_00528"/>
    </source>
</evidence>
<dbReference type="SUPFAM" id="SSF52972">
    <property type="entry name" value="ITPase-like"/>
    <property type="match status" value="1"/>
</dbReference>
<dbReference type="Pfam" id="PF02545">
    <property type="entry name" value="Maf"/>
    <property type="match status" value="1"/>
</dbReference>
<dbReference type="NCBIfam" id="TIGR00172">
    <property type="entry name" value="maf"/>
    <property type="match status" value="1"/>
</dbReference>
<dbReference type="GO" id="GO:0009117">
    <property type="term" value="P:nucleotide metabolic process"/>
    <property type="evidence" value="ECO:0007669"/>
    <property type="project" value="UniProtKB-KW"/>
</dbReference>
<dbReference type="Gene3D" id="3.90.950.10">
    <property type="match status" value="1"/>
</dbReference>
<dbReference type="PANTHER" id="PTHR43213:SF5">
    <property type="entry name" value="BIFUNCTIONAL DTTP_UTP PYROPHOSPHATASE_METHYLTRANSFERASE PROTEIN-RELATED"/>
    <property type="match status" value="1"/>
</dbReference>
<feature type="site" description="Important for substrate specificity" evidence="3">
    <location>
        <position position="113"/>
    </location>
</feature>
<comment type="subcellular location">
    <subcellularLocation>
        <location evidence="3">Cytoplasm</location>
    </subcellularLocation>
</comment>
<dbReference type="GO" id="GO:0036218">
    <property type="term" value="F:dTTP diphosphatase activity"/>
    <property type="evidence" value="ECO:0007669"/>
    <property type="project" value="RHEA"/>
</dbReference>
<dbReference type="CDD" id="cd00555">
    <property type="entry name" value="Maf"/>
    <property type="match status" value="1"/>
</dbReference>
<keyword evidence="3" id="KW-0546">Nucleotide metabolism</keyword>
<keyword evidence="2 3" id="KW-0378">Hydrolase</keyword>
<accession>A0A317G619</accession>
<dbReference type="Proteomes" id="UP000245488">
    <property type="component" value="Chromosome"/>
</dbReference>
<evidence type="ECO:0000256" key="2">
    <source>
        <dbReference type="ARBA" id="ARBA00022801"/>
    </source>
</evidence>
<evidence type="ECO:0000313" key="4">
    <source>
        <dbReference type="EMBL" id="PWT27930.1"/>
    </source>
</evidence>
<comment type="function">
    <text evidence="3">Nucleoside triphosphate pyrophosphatase that hydrolyzes dTTP and UTP. May have a dual role in cell division arrest and in preventing the incorporation of modified nucleotides into cellular nucleic acids.</text>
</comment>
<reference evidence="4 5" key="1">
    <citation type="submission" date="2017-09" db="EMBL/GenBank/DDBJ databases">
        <title>High-quality draft genome sequence of Butyrivibrio fibrisolvens INBov1, isolated from cow rumen.</title>
        <authorList>
            <person name="Rodriguez Hernaez J."/>
            <person name="Rivarola M."/>
            <person name="Paniego N."/>
            <person name="Cravero S."/>
            <person name="Ceron Cucchi M."/>
            <person name="Martinez M.C."/>
        </authorList>
    </citation>
    <scope>NUCLEOTIDE SEQUENCE [LARGE SCALE GENOMIC DNA]</scope>
    <source>
        <strain evidence="4 5">INBov1</strain>
    </source>
</reference>
<dbReference type="PANTHER" id="PTHR43213">
    <property type="entry name" value="BIFUNCTIONAL DTTP/UTP PYROPHOSPHATASE/METHYLTRANSFERASE PROTEIN-RELATED"/>
    <property type="match status" value="1"/>
</dbReference>
<dbReference type="AlphaFoldDB" id="A0A317G619"/>
<comment type="catalytic activity">
    <reaction evidence="3">
        <text>UTP + H2O = UMP + diphosphate + H(+)</text>
        <dbReference type="Rhea" id="RHEA:29395"/>
        <dbReference type="ChEBI" id="CHEBI:15377"/>
        <dbReference type="ChEBI" id="CHEBI:15378"/>
        <dbReference type="ChEBI" id="CHEBI:33019"/>
        <dbReference type="ChEBI" id="CHEBI:46398"/>
        <dbReference type="ChEBI" id="CHEBI:57865"/>
        <dbReference type="EC" id="3.6.1.9"/>
    </reaction>
</comment>
<dbReference type="PIRSF" id="PIRSF006305">
    <property type="entry name" value="Maf"/>
    <property type="match status" value="1"/>
</dbReference>
<feature type="active site" description="Proton acceptor" evidence="3">
    <location>
        <position position="112"/>
    </location>
</feature>
<evidence type="ECO:0000313" key="5">
    <source>
        <dbReference type="Proteomes" id="UP000245488"/>
    </source>
</evidence>
<dbReference type="RefSeq" id="WP_110073243.1">
    <property type="nucleotide sequence ID" value="NZ_CM009896.1"/>
</dbReference>
<dbReference type="EC" id="3.6.1.9" evidence="3"/>
<comment type="cofactor">
    <cofactor evidence="1 3">
        <name>a divalent metal cation</name>
        <dbReference type="ChEBI" id="CHEBI:60240"/>
    </cofactor>
</comment>
<dbReference type="InterPro" id="IPR029001">
    <property type="entry name" value="ITPase-like_fam"/>
</dbReference>
<keyword evidence="5" id="KW-1185">Reference proteome</keyword>
<comment type="caution">
    <text evidence="3">Lacks conserved residue(s) required for the propagation of feature annotation.</text>
</comment>
<feature type="site" description="Important for substrate specificity" evidence="3">
    <location>
        <position position="199"/>
    </location>
</feature>
<dbReference type="InterPro" id="IPR003697">
    <property type="entry name" value="Maf-like"/>
</dbReference>